<dbReference type="AlphaFoldDB" id="A0A2T6ZP42"/>
<protein>
    <submittedName>
        <fullName evidence="1">Uncharacterized protein</fullName>
    </submittedName>
</protein>
<proteinExistence type="predicted"/>
<name>A0A2T6ZP42_TUBBO</name>
<reference evidence="1 2" key="1">
    <citation type="submission" date="2017-04" db="EMBL/GenBank/DDBJ databases">
        <title>Draft genome sequence of Tuber borchii Vittad., a whitish edible truffle.</title>
        <authorList>
            <consortium name="DOE Joint Genome Institute"/>
            <person name="Murat C."/>
            <person name="Kuo A."/>
            <person name="Barry K.W."/>
            <person name="Clum A."/>
            <person name="Dockter R.B."/>
            <person name="Fauchery L."/>
            <person name="Iotti M."/>
            <person name="Kohler A."/>
            <person name="Labutti K."/>
            <person name="Lindquist E.A."/>
            <person name="Lipzen A."/>
            <person name="Ohm R.A."/>
            <person name="Wang M."/>
            <person name="Grigoriev I.V."/>
            <person name="Zambonelli A."/>
            <person name="Martin F.M."/>
        </authorList>
    </citation>
    <scope>NUCLEOTIDE SEQUENCE [LARGE SCALE GENOMIC DNA]</scope>
    <source>
        <strain evidence="1 2">Tbo3840</strain>
    </source>
</reference>
<feature type="non-terminal residue" evidence="1">
    <location>
        <position position="1"/>
    </location>
</feature>
<dbReference type="Proteomes" id="UP000244722">
    <property type="component" value="Unassembled WGS sequence"/>
</dbReference>
<gene>
    <name evidence="1" type="ORF">B9Z19DRAFT_1146466</name>
</gene>
<accession>A0A2T6ZP42</accession>
<sequence>LPRLLSCRVWCAKIIFLHSNNPQIEKQSLSIFTPSMTSSKPRNSLSLSEQHALLDFDPEALEEDYSQ</sequence>
<dbReference type="EMBL" id="NESQ01000157">
    <property type="protein sequence ID" value="PUU77246.1"/>
    <property type="molecule type" value="Genomic_DNA"/>
</dbReference>
<keyword evidence="2" id="KW-1185">Reference proteome</keyword>
<comment type="caution">
    <text evidence="1">The sequence shown here is derived from an EMBL/GenBank/DDBJ whole genome shotgun (WGS) entry which is preliminary data.</text>
</comment>
<evidence type="ECO:0000313" key="1">
    <source>
        <dbReference type="EMBL" id="PUU77246.1"/>
    </source>
</evidence>
<evidence type="ECO:0000313" key="2">
    <source>
        <dbReference type="Proteomes" id="UP000244722"/>
    </source>
</evidence>
<organism evidence="1 2">
    <name type="scientific">Tuber borchii</name>
    <name type="common">White truffle</name>
    <dbReference type="NCBI Taxonomy" id="42251"/>
    <lineage>
        <taxon>Eukaryota</taxon>
        <taxon>Fungi</taxon>
        <taxon>Dikarya</taxon>
        <taxon>Ascomycota</taxon>
        <taxon>Pezizomycotina</taxon>
        <taxon>Pezizomycetes</taxon>
        <taxon>Pezizales</taxon>
        <taxon>Tuberaceae</taxon>
        <taxon>Tuber</taxon>
    </lineage>
</organism>